<name>A0ABP5G4A0_9MICC</name>
<organism evidence="1 2">
    <name type="scientific">Yaniella flava</name>
    <dbReference type="NCBI Taxonomy" id="287930"/>
    <lineage>
        <taxon>Bacteria</taxon>
        <taxon>Bacillati</taxon>
        <taxon>Actinomycetota</taxon>
        <taxon>Actinomycetes</taxon>
        <taxon>Micrococcales</taxon>
        <taxon>Micrococcaceae</taxon>
        <taxon>Yaniella</taxon>
    </lineage>
</organism>
<evidence type="ECO:0008006" key="3">
    <source>
        <dbReference type="Google" id="ProtNLM"/>
    </source>
</evidence>
<protein>
    <recommendedName>
        <fullName evidence="3">Cytochrome P450</fullName>
    </recommendedName>
</protein>
<keyword evidence="2" id="KW-1185">Reference proteome</keyword>
<dbReference type="EMBL" id="BAAAMN010000041">
    <property type="protein sequence ID" value="GAA2038842.1"/>
    <property type="molecule type" value="Genomic_DNA"/>
</dbReference>
<gene>
    <name evidence="1" type="ORF">GCM10009720_19100</name>
</gene>
<comment type="caution">
    <text evidence="1">The sequence shown here is derived from an EMBL/GenBank/DDBJ whole genome shotgun (WGS) entry which is preliminary data.</text>
</comment>
<dbReference type="Proteomes" id="UP001501461">
    <property type="component" value="Unassembled WGS sequence"/>
</dbReference>
<sequence>MLNAVEHARVLARVLASPVIKGPIIRRPNAVNLAERFDADAAGVDEMKRLRAKYGDGPVQVRLTPGRRVALLLNPDDVHRVLNETPEPFSPASLEKRGALNHFQPAGALVSSPSARRERRPFNERALESGKTIHSHAETMTQAIREEVEALRGHLDFTGTLDWEAFSTMS</sequence>
<dbReference type="Gene3D" id="1.10.630.10">
    <property type="entry name" value="Cytochrome P450"/>
    <property type="match status" value="1"/>
</dbReference>
<accession>A0ABP5G4A0</accession>
<proteinExistence type="predicted"/>
<dbReference type="InterPro" id="IPR036396">
    <property type="entry name" value="Cyt_P450_sf"/>
</dbReference>
<evidence type="ECO:0000313" key="2">
    <source>
        <dbReference type="Proteomes" id="UP001501461"/>
    </source>
</evidence>
<reference evidence="2" key="1">
    <citation type="journal article" date="2019" name="Int. J. Syst. Evol. Microbiol.">
        <title>The Global Catalogue of Microorganisms (GCM) 10K type strain sequencing project: providing services to taxonomists for standard genome sequencing and annotation.</title>
        <authorList>
            <consortium name="The Broad Institute Genomics Platform"/>
            <consortium name="The Broad Institute Genome Sequencing Center for Infectious Disease"/>
            <person name="Wu L."/>
            <person name="Ma J."/>
        </authorList>
    </citation>
    <scope>NUCLEOTIDE SEQUENCE [LARGE SCALE GENOMIC DNA]</scope>
    <source>
        <strain evidence="2">JCM 13595</strain>
    </source>
</reference>
<dbReference type="SUPFAM" id="SSF48264">
    <property type="entry name" value="Cytochrome P450"/>
    <property type="match status" value="1"/>
</dbReference>
<evidence type="ECO:0000313" key="1">
    <source>
        <dbReference type="EMBL" id="GAA2038842.1"/>
    </source>
</evidence>